<dbReference type="RefSeq" id="XP_040656655.1">
    <property type="nucleotide sequence ID" value="XM_040801622.1"/>
</dbReference>
<evidence type="ECO:0000256" key="1">
    <source>
        <dbReference type="SAM" id="MobiDB-lite"/>
    </source>
</evidence>
<dbReference type="Proteomes" id="UP000076580">
    <property type="component" value="Chromosome 02"/>
</dbReference>
<dbReference type="InParanoid" id="A0A151GJJ5"/>
<keyword evidence="3" id="KW-1185">Reference proteome</keyword>
<gene>
    <name evidence="2" type="ORF">DCS_04311</name>
</gene>
<dbReference type="AlphaFoldDB" id="A0A151GJJ5"/>
<reference evidence="2 3" key="1">
    <citation type="journal article" date="2016" name="Sci. Rep.">
        <title>Insights into Adaptations to a Near-Obligate Nematode Endoparasitic Lifestyle from the Finished Genome of Drechmeria coniospora.</title>
        <authorList>
            <person name="Zhang L."/>
            <person name="Zhou Z."/>
            <person name="Guo Q."/>
            <person name="Fokkens L."/>
            <person name="Miskei M."/>
            <person name="Pocsi I."/>
            <person name="Zhang W."/>
            <person name="Chen M."/>
            <person name="Wang L."/>
            <person name="Sun Y."/>
            <person name="Donzelli B.G."/>
            <person name="Gibson D.M."/>
            <person name="Nelson D.R."/>
            <person name="Luo J.G."/>
            <person name="Rep M."/>
            <person name="Liu H."/>
            <person name="Yang S."/>
            <person name="Wang J."/>
            <person name="Krasnoff S.B."/>
            <person name="Xu Y."/>
            <person name="Molnar I."/>
            <person name="Lin M."/>
        </authorList>
    </citation>
    <scope>NUCLEOTIDE SEQUENCE [LARGE SCALE GENOMIC DNA]</scope>
    <source>
        <strain evidence="2 3">ARSEF 6962</strain>
    </source>
</reference>
<feature type="region of interest" description="Disordered" evidence="1">
    <location>
        <begin position="202"/>
        <end position="228"/>
    </location>
</feature>
<dbReference type="STRING" id="98403.A0A151GJJ5"/>
<sequence length="510" mass="57681">MKYLTYYNLYALFPFHHLHAFPSLKQQSLRHSVGHPRARMSTVFVPHTVSGIPACRKRRHSRSNLSLPTDDASRALKQHRGFPLPRFWDGLSKIDLTKNALREFNRRNRQQDCGNAEVTHTPHLQQGDCQQSLKTATDKNDCSAPVDPILRQCYSPCSRELKRFAAHGGPDLSDLRGVWALDESFSCDANFWQYSMPRAKTSSSIPSALGRRKPGAQLPEKSTEKTITSRRTGPYDLSFLQHLLDHGIYPDYHWHSDDQIAPDPENLDDIMHALRQRRASLSSSQFSDDKHKKFKRTNAQASRESQVVGKVMPVIEGKIEDTDFFADKVPFTNLDALTDGTLVSASPDLYYGARPRQLHQRVREELSGLVVPSKQADLPAAPNFFVEIKGKNGSPAVAELQICYGMALGERGQAALLSYRQTSPADTNQAHTLGCTYSDGTLKMYATYILQPSKSQTRPEYIIRQIDSWCLTRDPTCFREGATAYRNARDWARRKREHAILQANESYEGS</sequence>
<feature type="region of interest" description="Disordered" evidence="1">
    <location>
        <begin position="281"/>
        <end position="301"/>
    </location>
</feature>
<evidence type="ECO:0000313" key="2">
    <source>
        <dbReference type="EMBL" id="KYK57303.1"/>
    </source>
</evidence>
<organism evidence="2 3">
    <name type="scientific">Drechmeria coniospora</name>
    <name type="common">Nematophagous fungus</name>
    <name type="synonym">Meria coniospora</name>
    <dbReference type="NCBI Taxonomy" id="98403"/>
    <lineage>
        <taxon>Eukaryota</taxon>
        <taxon>Fungi</taxon>
        <taxon>Dikarya</taxon>
        <taxon>Ascomycota</taxon>
        <taxon>Pezizomycotina</taxon>
        <taxon>Sordariomycetes</taxon>
        <taxon>Hypocreomycetidae</taxon>
        <taxon>Hypocreales</taxon>
        <taxon>Ophiocordycipitaceae</taxon>
        <taxon>Drechmeria</taxon>
    </lineage>
</organism>
<evidence type="ECO:0000313" key="3">
    <source>
        <dbReference type="Proteomes" id="UP000076580"/>
    </source>
</evidence>
<proteinExistence type="predicted"/>
<comment type="caution">
    <text evidence="2">The sequence shown here is derived from an EMBL/GenBank/DDBJ whole genome shotgun (WGS) entry which is preliminary data.</text>
</comment>
<accession>A0A151GJJ5</accession>
<name>A0A151GJJ5_DRECN</name>
<dbReference type="EMBL" id="LAYC01000002">
    <property type="protein sequence ID" value="KYK57303.1"/>
    <property type="molecule type" value="Genomic_DNA"/>
</dbReference>
<dbReference type="GeneID" id="63716954"/>
<protein>
    <submittedName>
        <fullName evidence="2">Uncharacterized protein</fullName>
    </submittedName>
</protein>